<sequence>MFGQSFLPVHGANGLRCGAWRRGSMAVWRTWMAGTKPAMTENPISY</sequence>
<reference evidence="1 2" key="1">
    <citation type="submission" date="2016-11" db="EMBL/GenBank/DDBJ databases">
        <authorList>
            <person name="Jaros S."/>
            <person name="Januszkiewicz K."/>
            <person name="Wedrychowicz H."/>
        </authorList>
    </citation>
    <scope>NUCLEOTIDE SEQUENCE [LARGE SCALE GENOMIC DNA]</scope>
    <source>
        <strain evidence="1 2">GAS242</strain>
    </source>
</reference>
<accession>A0A1M5LGF5</accession>
<dbReference type="AlphaFoldDB" id="A0A1M5LGF5"/>
<gene>
    <name evidence="1" type="ORF">SAMN05444169_3448</name>
</gene>
<proteinExistence type="predicted"/>
<dbReference type="EMBL" id="LT670818">
    <property type="protein sequence ID" value="SHG64046.1"/>
    <property type="molecule type" value="Genomic_DNA"/>
</dbReference>
<organism evidence="1 2">
    <name type="scientific">Bradyrhizobium erythrophlei</name>
    <dbReference type="NCBI Taxonomy" id="1437360"/>
    <lineage>
        <taxon>Bacteria</taxon>
        <taxon>Pseudomonadati</taxon>
        <taxon>Pseudomonadota</taxon>
        <taxon>Alphaproteobacteria</taxon>
        <taxon>Hyphomicrobiales</taxon>
        <taxon>Nitrobacteraceae</taxon>
        <taxon>Bradyrhizobium</taxon>
    </lineage>
</organism>
<protein>
    <submittedName>
        <fullName evidence="1">Uncharacterized protein</fullName>
    </submittedName>
</protein>
<evidence type="ECO:0000313" key="2">
    <source>
        <dbReference type="Proteomes" id="UP000190675"/>
    </source>
</evidence>
<dbReference type="Proteomes" id="UP000190675">
    <property type="component" value="Chromosome I"/>
</dbReference>
<evidence type="ECO:0000313" key="1">
    <source>
        <dbReference type="EMBL" id="SHG64046.1"/>
    </source>
</evidence>
<name>A0A1M5LGF5_9BRAD</name>